<dbReference type="GeneID" id="64695989"/>
<organism evidence="2 3">
    <name type="scientific">Suillus discolor</name>
    <dbReference type="NCBI Taxonomy" id="1912936"/>
    <lineage>
        <taxon>Eukaryota</taxon>
        <taxon>Fungi</taxon>
        <taxon>Dikarya</taxon>
        <taxon>Basidiomycota</taxon>
        <taxon>Agaricomycotina</taxon>
        <taxon>Agaricomycetes</taxon>
        <taxon>Agaricomycetidae</taxon>
        <taxon>Boletales</taxon>
        <taxon>Suillineae</taxon>
        <taxon>Suillaceae</taxon>
        <taxon>Suillus</taxon>
    </lineage>
</organism>
<evidence type="ECO:0000313" key="3">
    <source>
        <dbReference type="Proteomes" id="UP000823399"/>
    </source>
</evidence>
<dbReference type="Proteomes" id="UP000823399">
    <property type="component" value="Unassembled WGS sequence"/>
</dbReference>
<proteinExistence type="predicted"/>
<feature type="compositionally biased region" description="Pro residues" evidence="1">
    <location>
        <begin position="219"/>
        <end position="255"/>
    </location>
</feature>
<evidence type="ECO:0000313" key="2">
    <source>
        <dbReference type="EMBL" id="KAG2108252.1"/>
    </source>
</evidence>
<dbReference type="AlphaFoldDB" id="A0A9P7F7B9"/>
<reference evidence="2" key="1">
    <citation type="journal article" date="2020" name="New Phytol.">
        <title>Comparative genomics reveals dynamic genome evolution in host specialist ectomycorrhizal fungi.</title>
        <authorList>
            <person name="Lofgren L.A."/>
            <person name="Nguyen N.H."/>
            <person name="Vilgalys R."/>
            <person name="Ruytinx J."/>
            <person name="Liao H.L."/>
            <person name="Branco S."/>
            <person name="Kuo A."/>
            <person name="LaButti K."/>
            <person name="Lipzen A."/>
            <person name="Andreopoulos W."/>
            <person name="Pangilinan J."/>
            <person name="Riley R."/>
            <person name="Hundley H."/>
            <person name="Na H."/>
            <person name="Barry K."/>
            <person name="Grigoriev I.V."/>
            <person name="Stajich J.E."/>
            <person name="Kennedy P.G."/>
        </authorList>
    </citation>
    <scope>NUCLEOTIDE SEQUENCE</scope>
    <source>
        <strain evidence="2">FC423</strain>
    </source>
</reference>
<dbReference type="RefSeq" id="XP_041292771.1">
    <property type="nucleotide sequence ID" value="XM_041433730.1"/>
</dbReference>
<dbReference type="OrthoDB" id="2678246at2759"/>
<feature type="region of interest" description="Disordered" evidence="1">
    <location>
        <begin position="208"/>
        <end position="259"/>
    </location>
</feature>
<protein>
    <submittedName>
        <fullName evidence="2">Uncharacterized protein</fullName>
    </submittedName>
</protein>
<name>A0A9P7F7B9_9AGAM</name>
<sequence>MPPVRPQARHLEQLKTLLQRLSAPISIQMQPARGARGRGTTTRGTRGCGVAATSASAAGDTPTGGISKIRWETPNCNQMFALMTYLSTHPADRHILFYKGKKSHPSDDGPPSGSDKGKIHAVIAKHIFKNDKMYQSMYAEDQTKFTQAVGNRLTYLKGKYKTHHARFKQTGAGVNLEEPGTAVNLLAQVLSDFPWYAMIIGDDAPVEDEHVHSAEGHPPANPPPTNPPPANPPPTNNSPINPPPAHDPPTNPPPNFAMGEELDYDEQDVTMQEDQGEVEREEALTIQRSLLNKHPLSSPSPPRTHTHNCPSLGTFKTHTDRAMGRGPMRSPNPPSCIALSSMKTTTCSTSSGLSSPSSSSHLQTTLNDSGAKKSHLGKNIGLEVGSICGKVEMLTNNMSYIYTAKAAASEYKIAKVNALHQEGDLDFQCEKAQLERSEAIVVHQRCQESKTLDLQVLEAQAKVHAEHKAATLQLKIELLKLKGGVAD</sequence>
<comment type="caution">
    <text evidence="2">The sequence shown here is derived from an EMBL/GenBank/DDBJ whole genome shotgun (WGS) entry which is preliminary data.</text>
</comment>
<dbReference type="EMBL" id="JABBWM010000028">
    <property type="protein sequence ID" value="KAG2108252.1"/>
    <property type="molecule type" value="Genomic_DNA"/>
</dbReference>
<feature type="region of interest" description="Disordered" evidence="1">
    <location>
        <begin position="292"/>
        <end position="330"/>
    </location>
</feature>
<feature type="region of interest" description="Disordered" evidence="1">
    <location>
        <begin position="30"/>
        <end position="62"/>
    </location>
</feature>
<feature type="region of interest" description="Disordered" evidence="1">
    <location>
        <begin position="347"/>
        <end position="375"/>
    </location>
</feature>
<feature type="compositionally biased region" description="Low complexity" evidence="1">
    <location>
        <begin position="347"/>
        <end position="366"/>
    </location>
</feature>
<gene>
    <name evidence="2" type="ORF">F5147DRAFT_652971</name>
</gene>
<accession>A0A9P7F7B9</accession>
<keyword evidence="3" id="KW-1185">Reference proteome</keyword>
<evidence type="ECO:0000256" key="1">
    <source>
        <dbReference type="SAM" id="MobiDB-lite"/>
    </source>
</evidence>
<feature type="compositionally biased region" description="Low complexity" evidence="1">
    <location>
        <begin position="32"/>
        <end position="53"/>
    </location>
</feature>
<feature type="compositionally biased region" description="Polar residues" evidence="1">
    <location>
        <begin position="307"/>
        <end position="316"/>
    </location>
</feature>